<dbReference type="SMART" id="SM00355">
    <property type="entry name" value="ZnF_C2H2"/>
    <property type="match status" value="9"/>
</dbReference>
<feature type="domain" description="C2H2-type" evidence="9">
    <location>
        <begin position="750"/>
        <end position="771"/>
    </location>
</feature>
<dbReference type="Gene3D" id="3.30.160.60">
    <property type="entry name" value="Classic Zinc Finger"/>
    <property type="match status" value="4"/>
</dbReference>
<dbReference type="PROSITE" id="PS50157">
    <property type="entry name" value="ZINC_FINGER_C2H2_2"/>
    <property type="match status" value="4"/>
</dbReference>
<accession>A0ABM1NV70</accession>
<dbReference type="Proteomes" id="UP000694904">
    <property type="component" value="Chromosome 3"/>
</dbReference>
<evidence type="ECO:0000256" key="5">
    <source>
        <dbReference type="ARBA" id="ARBA00022833"/>
    </source>
</evidence>
<proteinExistence type="predicted"/>
<dbReference type="SUPFAM" id="SSF57667">
    <property type="entry name" value="beta-beta-alpha zinc fingers"/>
    <property type="match status" value="2"/>
</dbReference>
<evidence type="ECO:0000259" key="9">
    <source>
        <dbReference type="PROSITE" id="PS50157"/>
    </source>
</evidence>
<keyword evidence="3" id="KW-0677">Repeat</keyword>
<dbReference type="InterPro" id="IPR013087">
    <property type="entry name" value="Znf_C2H2_type"/>
</dbReference>
<keyword evidence="10" id="KW-1185">Reference proteome</keyword>
<comment type="subcellular location">
    <subcellularLocation>
        <location evidence="1">Nucleus</location>
    </subcellularLocation>
</comment>
<evidence type="ECO:0000256" key="4">
    <source>
        <dbReference type="ARBA" id="ARBA00022771"/>
    </source>
</evidence>
<evidence type="ECO:0000256" key="1">
    <source>
        <dbReference type="ARBA" id="ARBA00004123"/>
    </source>
</evidence>
<feature type="domain" description="C2H2-type" evidence="9">
    <location>
        <begin position="694"/>
        <end position="721"/>
    </location>
</feature>
<organism evidence="10 11">
    <name type="scientific">Drosophila arizonae</name>
    <name type="common">Fruit fly</name>
    <dbReference type="NCBI Taxonomy" id="7263"/>
    <lineage>
        <taxon>Eukaryota</taxon>
        <taxon>Metazoa</taxon>
        <taxon>Ecdysozoa</taxon>
        <taxon>Arthropoda</taxon>
        <taxon>Hexapoda</taxon>
        <taxon>Insecta</taxon>
        <taxon>Pterygota</taxon>
        <taxon>Neoptera</taxon>
        <taxon>Endopterygota</taxon>
        <taxon>Diptera</taxon>
        <taxon>Brachycera</taxon>
        <taxon>Muscomorpha</taxon>
        <taxon>Ephydroidea</taxon>
        <taxon>Drosophilidae</taxon>
        <taxon>Drosophila</taxon>
    </lineage>
</organism>
<feature type="region of interest" description="Disordered" evidence="8">
    <location>
        <begin position="262"/>
        <end position="282"/>
    </location>
</feature>
<keyword evidence="6" id="KW-0539">Nucleus</keyword>
<dbReference type="PANTHER" id="PTHR23226:SF416">
    <property type="entry name" value="FI01424P"/>
    <property type="match status" value="1"/>
</dbReference>
<dbReference type="InterPro" id="IPR036236">
    <property type="entry name" value="Znf_C2H2_sf"/>
</dbReference>
<feature type="region of interest" description="Disordered" evidence="8">
    <location>
        <begin position="640"/>
        <end position="659"/>
    </location>
</feature>
<evidence type="ECO:0000256" key="6">
    <source>
        <dbReference type="ARBA" id="ARBA00023242"/>
    </source>
</evidence>
<dbReference type="Pfam" id="PF00096">
    <property type="entry name" value="zf-C2H2"/>
    <property type="match status" value="2"/>
</dbReference>
<gene>
    <name evidence="11" type="primary">LOC108610966</name>
</gene>
<feature type="domain" description="C2H2-type" evidence="9">
    <location>
        <begin position="666"/>
        <end position="693"/>
    </location>
</feature>
<evidence type="ECO:0000313" key="11">
    <source>
        <dbReference type="RefSeq" id="XP_017858856.1"/>
    </source>
</evidence>
<evidence type="ECO:0000256" key="7">
    <source>
        <dbReference type="PROSITE-ProRule" id="PRU00042"/>
    </source>
</evidence>
<dbReference type="PANTHER" id="PTHR23226">
    <property type="entry name" value="ZINC FINGER AND SCAN DOMAIN-CONTAINING"/>
    <property type="match status" value="1"/>
</dbReference>
<keyword evidence="4 7" id="KW-0863">Zinc-finger</keyword>
<sequence>MQEQIVIKKEELDIDDTKIKLELDEDAPQLELPCATRFIKIIDEKPNMITVPVHDYKSEDELKFIESLRTVDQQQKLFVTSSCENDGALACNICSYRCENRLALASHQINHQLNRHFCYYGCGVWCDMLEEILEHEFRQHADGITGSSCRICLLECSDAASLAKHLGSHFFVRRFVCAICRRHFETNPGLQLHWQHSKGLCGQVEYADMHGNVGQLVAVNRLDTNFDVQIKTEPLDPAQEQTEQDIDMSDVLIKTEPQIKEEIEEESKSDREPSWASDNSLAGQLRGKLRLPAIKKPVNVETANKQNKSPAIQLVPSDQLKPVQLPISEPKLLNNILNASKGTINQPKVVQPVKNKPHIAGNILKVLPSNCMLFKLPPNTKIVKISPTSGSVNTNNCSTGSKVVTPPSALSISSVSQPINSLTVAKAPSAVASQAAGTQKPTLNRNAYFNALSLFESLPESRKIITEFQNQIRSIEQTLPMPGSVLQMPKKNNKLVVQTQLEVLKMPLTKASHSKVRQLRFTYPNHRFHWECPKCARCYELYLAFCNHLTQVHGIAEAEFEQMEVEVKMYKRSNESKTPADAAAAEEKVVAAVEACSSAPEASTPVVVPAPPGAVAPVNDSPAVTTAVSCLKPAVACLKPASEDSSSPPNSAKSARPGPIVRPAQYQCDDCAKCFTTVGALRIHKMIHTGELPHKCNFCEKRFRTPGQVRVHQRRHTGEKPFKCKVCSLDFTHRETLISHLSRHIGMKRYKCYGCDKNFVVVSGLRAHRRLRPDTCGKVKFTARAHGPRVRVIRGEVVFESHPEHNGYLRSEDPINIMSEIKQASVTNETESS</sequence>
<reference evidence="11" key="3">
    <citation type="submission" date="2025-08" db="UniProtKB">
        <authorList>
            <consortium name="RefSeq"/>
        </authorList>
    </citation>
    <scope>IDENTIFICATION</scope>
    <source>
        <tissue evidence="11">Whole organism</tissue>
    </source>
</reference>
<feature type="compositionally biased region" description="Polar residues" evidence="8">
    <location>
        <begin position="643"/>
        <end position="653"/>
    </location>
</feature>
<evidence type="ECO:0000256" key="2">
    <source>
        <dbReference type="ARBA" id="ARBA00022723"/>
    </source>
</evidence>
<reference evidence="10" key="1">
    <citation type="journal article" date="1997" name="Nucleic Acids Res.">
        <title>tRNAscan-SE: a program for improved detection of transfer RNA genes in genomic sequence.</title>
        <authorList>
            <person name="Lowe T.M."/>
            <person name="Eddy S.R."/>
        </authorList>
    </citation>
    <scope>NUCLEOTIDE SEQUENCE [LARGE SCALE GENOMIC DNA]</scope>
</reference>
<keyword evidence="2" id="KW-0479">Metal-binding</keyword>
<evidence type="ECO:0000256" key="8">
    <source>
        <dbReference type="SAM" id="MobiDB-lite"/>
    </source>
</evidence>
<keyword evidence="5" id="KW-0862">Zinc</keyword>
<evidence type="ECO:0000313" key="10">
    <source>
        <dbReference type="Proteomes" id="UP000694904"/>
    </source>
</evidence>
<evidence type="ECO:0000256" key="3">
    <source>
        <dbReference type="ARBA" id="ARBA00022737"/>
    </source>
</evidence>
<name>A0ABM1NV70_DROAR</name>
<reference evidence="10" key="2">
    <citation type="journal article" date="2016" name="G3 (Bethesda)">
        <title>Genome Evolution in Three Species of Cactophilic Drosophila.</title>
        <authorList>
            <person name="Sanchez-Flores A."/>
            <person name="Penazola F."/>
            <person name="Carpinteyro-Ponce J."/>
            <person name="Nazario-Yepiz N."/>
            <person name="Abreu-Goodger C."/>
            <person name="Machado C.A."/>
            <person name="Markow T.A."/>
        </authorList>
    </citation>
    <scope>NUCLEOTIDE SEQUENCE [LARGE SCALE GENOMIC DNA]</scope>
</reference>
<feature type="compositionally biased region" description="Basic and acidic residues" evidence="8">
    <location>
        <begin position="262"/>
        <end position="273"/>
    </location>
</feature>
<dbReference type="RefSeq" id="XP_017858856.1">
    <property type="nucleotide sequence ID" value="XM_018003367.1"/>
</dbReference>
<feature type="domain" description="C2H2-type" evidence="9">
    <location>
        <begin position="722"/>
        <end position="749"/>
    </location>
</feature>
<dbReference type="GeneID" id="108610966"/>
<protein>
    <submittedName>
        <fullName evidence="11">Uncharacterized protein LOC108610966</fullName>
    </submittedName>
</protein>
<dbReference type="PROSITE" id="PS00028">
    <property type="entry name" value="ZINC_FINGER_C2H2_1"/>
    <property type="match status" value="6"/>
</dbReference>